<evidence type="ECO:0000313" key="2">
    <source>
        <dbReference type="Proteomes" id="UP000615026"/>
    </source>
</evidence>
<name>A0A928ZX12_LEPEC</name>
<protein>
    <submittedName>
        <fullName evidence="1">ComEA family DNA-binding protein</fullName>
    </submittedName>
</protein>
<dbReference type="GO" id="GO:0015628">
    <property type="term" value="P:protein secretion by the type II secretion system"/>
    <property type="evidence" value="ECO:0007669"/>
    <property type="project" value="TreeGrafter"/>
</dbReference>
<dbReference type="Gene3D" id="1.10.150.320">
    <property type="entry name" value="Photosystem II 12 kDa extrinsic protein"/>
    <property type="match status" value="1"/>
</dbReference>
<reference evidence="1" key="1">
    <citation type="submission" date="2020-10" db="EMBL/GenBank/DDBJ databases">
        <authorList>
            <person name="Castelo-Branco R."/>
            <person name="Eusebio N."/>
            <person name="Adriana R."/>
            <person name="Vieira A."/>
            <person name="Brugerolle De Fraissinette N."/>
            <person name="Rezende De Castro R."/>
            <person name="Schneider M.P."/>
            <person name="Vasconcelos V."/>
            <person name="Leao P.N."/>
        </authorList>
    </citation>
    <scope>NUCLEOTIDE SEQUENCE</scope>
    <source>
        <strain evidence="1">LEGE 11479</strain>
    </source>
</reference>
<gene>
    <name evidence="1" type="ORF">IQ260_20330</name>
</gene>
<dbReference type="Proteomes" id="UP000615026">
    <property type="component" value="Unassembled WGS sequence"/>
</dbReference>
<accession>A0A928ZX12</accession>
<organism evidence="1 2">
    <name type="scientific">Leptolyngbya cf. ectocarpi LEGE 11479</name>
    <dbReference type="NCBI Taxonomy" id="1828722"/>
    <lineage>
        <taxon>Bacteria</taxon>
        <taxon>Bacillati</taxon>
        <taxon>Cyanobacteriota</taxon>
        <taxon>Cyanophyceae</taxon>
        <taxon>Leptolyngbyales</taxon>
        <taxon>Leptolyngbyaceae</taxon>
        <taxon>Leptolyngbya group</taxon>
        <taxon>Leptolyngbya</taxon>
    </lineage>
</organism>
<keyword evidence="2" id="KW-1185">Reference proteome</keyword>
<dbReference type="EMBL" id="JADEXP010000222">
    <property type="protein sequence ID" value="MBE9068995.1"/>
    <property type="molecule type" value="Genomic_DNA"/>
</dbReference>
<dbReference type="InterPro" id="IPR010994">
    <property type="entry name" value="RuvA_2-like"/>
</dbReference>
<evidence type="ECO:0000313" key="1">
    <source>
        <dbReference type="EMBL" id="MBE9068995.1"/>
    </source>
</evidence>
<dbReference type="GO" id="GO:0003677">
    <property type="term" value="F:DNA binding"/>
    <property type="evidence" value="ECO:0007669"/>
    <property type="project" value="UniProtKB-KW"/>
</dbReference>
<dbReference type="InterPro" id="IPR051675">
    <property type="entry name" value="Endo/Exo/Phosphatase_dom_1"/>
</dbReference>
<keyword evidence="1" id="KW-0238">DNA-binding</keyword>
<dbReference type="PANTHER" id="PTHR21180:SF32">
    <property type="entry name" value="ENDONUCLEASE_EXONUCLEASE_PHOSPHATASE FAMILY DOMAIN-CONTAINING PROTEIN 1"/>
    <property type="match status" value="1"/>
</dbReference>
<proteinExistence type="predicted"/>
<dbReference type="PANTHER" id="PTHR21180">
    <property type="entry name" value="ENDONUCLEASE/EXONUCLEASE/PHOSPHATASE FAMILY DOMAIN-CONTAINING PROTEIN 1"/>
    <property type="match status" value="1"/>
</dbReference>
<comment type="caution">
    <text evidence="1">The sequence shown here is derived from an EMBL/GenBank/DDBJ whole genome shotgun (WGS) entry which is preliminary data.</text>
</comment>
<dbReference type="RefSeq" id="WP_193994916.1">
    <property type="nucleotide sequence ID" value="NZ_JADEXP010000222.1"/>
</dbReference>
<dbReference type="AlphaFoldDB" id="A0A928ZX12"/>
<dbReference type="SUPFAM" id="SSF47781">
    <property type="entry name" value="RuvA domain 2-like"/>
    <property type="match status" value="2"/>
</dbReference>
<sequence length="189" mass="21783">MARPGPIWRLMMKQALRGLDVLEARLNPLKKTLAQDSYYRFRSADEVQLGVKSGVRIDANRATIDDWLRLPGISIHQARALVELSHSGISLTCWEDVAVVTGIGLHHLQAFGEMVQFYYYDPESAVTPRQLNVNQASVEELTVLVDRSLAERLVYYRQRWGPYQGWLDLKHRLQLPPDVVTKLLHYLRF</sequence>
<dbReference type="GO" id="GO:0015627">
    <property type="term" value="C:type II protein secretion system complex"/>
    <property type="evidence" value="ECO:0007669"/>
    <property type="project" value="TreeGrafter"/>
</dbReference>